<dbReference type="GO" id="GO:0000824">
    <property type="term" value="F:inositol-1,4,5,6-tetrakisphosphate 3-kinase activity"/>
    <property type="evidence" value="ECO:0007669"/>
    <property type="project" value="TreeGrafter"/>
</dbReference>
<evidence type="ECO:0000256" key="2">
    <source>
        <dbReference type="ARBA" id="ARBA00022679"/>
    </source>
</evidence>
<dbReference type="AlphaFoldDB" id="A0AA38RT65"/>
<dbReference type="Pfam" id="PF03770">
    <property type="entry name" value="IPK"/>
    <property type="match status" value="1"/>
</dbReference>
<dbReference type="EC" id="2.7.-.-" evidence="4"/>
<evidence type="ECO:0000256" key="4">
    <source>
        <dbReference type="RuleBase" id="RU363090"/>
    </source>
</evidence>
<gene>
    <name evidence="5" type="ORF">NKR23_g8483</name>
</gene>
<sequence length="389" mass="43450">MMTPKELPNRADLVDYNYAVAGHAGTLCDPDGELFIKPCTQTEIEFYQSAIEEHPAFADLMPVFMGSLLLNDATDITSIDEQLPVVAEHISAEMKEQVIELMTEKSQTIEAQAAATEIKVVDNVTWIPNKGKKIVTDTAVVLENAAFGFRRPNILDVKLGKRLWADDAPLEKKRRFDKITAETTHRDLGFRIAGMRVYKGAEDPAELDEEDYRIYDKDYGRVHVHNGNIVDAFRKFIFNPTAGIDTEIGRAVADAFRRDLERVRDILEKEESRMYSSSLLFVFEGDGAALRAAVDDASGSAAASAIREKEEPGRATLRVDSGIDMGEDGEIILSTDIEEDSEDEREEPRIYTLKLIDFAHAQWTPGMGPDENTLAGVRSLIDIFEELTK</sequence>
<dbReference type="Gene3D" id="3.30.470.160">
    <property type="entry name" value="Inositol polyphosphate kinase"/>
    <property type="match status" value="1"/>
</dbReference>
<dbReference type="GO" id="GO:0032958">
    <property type="term" value="P:inositol phosphate biosynthetic process"/>
    <property type="evidence" value="ECO:0007669"/>
    <property type="project" value="InterPro"/>
</dbReference>
<evidence type="ECO:0000256" key="1">
    <source>
        <dbReference type="ARBA" id="ARBA00007374"/>
    </source>
</evidence>
<organism evidence="5 6">
    <name type="scientific">Pleurostoma richardsiae</name>
    <dbReference type="NCBI Taxonomy" id="41990"/>
    <lineage>
        <taxon>Eukaryota</taxon>
        <taxon>Fungi</taxon>
        <taxon>Dikarya</taxon>
        <taxon>Ascomycota</taxon>
        <taxon>Pezizomycotina</taxon>
        <taxon>Sordariomycetes</taxon>
        <taxon>Sordariomycetidae</taxon>
        <taxon>Calosphaeriales</taxon>
        <taxon>Pleurostomataceae</taxon>
        <taxon>Pleurostoma</taxon>
    </lineage>
</organism>
<dbReference type="GO" id="GO:0046854">
    <property type="term" value="P:phosphatidylinositol phosphate biosynthetic process"/>
    <property type="evidence" value="ECO:0007669"/>
    <property type="project" value="TreeGrafter"/>
</dbReference>
<keyword evidence="6" id="KW-1185">Reference proteome</keyword>
<dbReference type="Proteomes" id="UP001174694">
    <property type="component" value="Unassembled WGS sequence"/>
</dbReference>
<accession>A0AA38RT65</accession>
<comment type="similarity">
    <text evidence="1 4">Belongs to the inositol phosphokinase (IPK) family.</text>
</comment>
<dbReference type="GO" id="GO:0005737">
    <property type="term" value="C:cytoplasm"/>
    <property type="evidence" value="ECO:0007669"/>
    <property type="project" value="TreeGrafter"/>
</dbReference>
<dbReference type="GO" id="GO:0008440">
    <property type="term" value="F:inositol-1,4,5-trisphosphate 3-kinase activity"/>
    <property type="evidence" value="ECO:0007669"/>
    <property type="project" value="TreeGrafter"/>
</dbReference>
<keyword evidence="3 4" id="KW-0418">Kinase</keyword>
<dbReference type="EMBL" id="JANBVO010000030">
    <property type="protein sequence ID" value="KAJ9138457.1"/>
    <property type="molecule type" value="Genomic_DNA"/>
</dbReference>
<proteinExistence type="inferred from homology"/>
<comment type="caution">
    <text evidence="5">The sequence shown here is derived from an EMBL/GenBank/DDBJ whole genome shotgun (WGS) entry which is preliminary data.</text>
</comment>
<evidence type="ECO:0000256" key="3">
    <source>
        <dbReference type="ARBA" id="ARBA00022777"/>
    </source>
</evidence>
<dbReference type="SUPFAM" id="SSF56104">
    <property type="entry name" value="SAICAR synthase-like"/>
    <property type="match status" value="1"/>
</dbReference>
<dbReference type="InterPro" id="IPR005522">
    <property type="entry name" value="IPK"/>
</dbReference>
<keyword evidence="2 4" id="KW-0808">Transferase</keyword>
<dbReference type="PANTHER" id="PTHR12400">
    <property type="entry name" value="INOSITOL POLYPHOSPHATE KINASE"/>
    <property type="match status" value="1"/>
</dbReference>
<dbReference type="GO" id="GO:0005634">
    <property type="term" value="C:nucleus"/>
    <property type="evidence" value="ECO:0007669"/>
    <property type="project" value="TreeGrafter"/>
</dbReference>
<evidence type="ECO:0000313" key="6">
    <source>
        <dbReference type="Proteomes" id="UP001174694"/>
    </source>
</evidence>
<reference evidence="5" key="1">
    <citation type="submission" date="2022-07" db="EMBL/GenBank/DDBJ databases">
        <title>Fungi with potential for degradation of polypropylene.</title>
        <authorList>
            <person name="Gostincar C."/>
        </authorList>
    </citation>
    <scope>NUCLEOTIDE SEQUENCE</scope>
    <source>
        <strain evidence="5">EXF-13308</strain>
    </source>
</reference>
<dbReference type="PANTHER" id="PTHR12400:SF103">
    <property type="entry name" value="INOSITOL POLYPHOSPHATE MULTIKINASE"/>
    <property type="match status" value="1"/>
</dbReference>
<name>A0AA38RT65_9PEZI</name>
<protein>
    <recommendedName>
        <fullName evidence="4">Kinase</fullName>
        <ecNumber evidence="4">2.7.-.-</ecNumber>
    </recommendedName>
</protein>
<dbReference type="InterPro" id="IPR038286">
    <property type="entry name" value="IPK_sf"/>
</dbReference>
<evidence type="ECO:0000313" key="5">
    <source>
        <dbReference type="EMBL" id="KAJ9138457.1"/>
    </source>
</evidence>